<feature type="transmembrane region" description="Helical" evidence="1">
    <location>
        <begin position="97"/>
        <end position="121"/>
    </location>
</feature>
<dbReference type="EMBL" id="JADKMA010000225">
    <property type="protein sequence ID" value="MBO8195867.1"/>
    <property type="molecule type" value="Genomic_DNA"/>
</dbReference>
<evidence type="ECO:0000256" key="1">
    <source>
        <dbReference type="SAM" id="Phobius"/>
    </source>
</evidence>
<dbReference type="RefSeq" id="WP_209243086.1">
    <property type="nucleotide sequence ID" value="NZ_JADKMA010000225.1"/>
</dbReference>
<evidence type="ECO:0000313" key="3">
    <source>
        <dbReference type="Proteomes" id="UP001519064"/>
    </source>
</evidence>
<comment type="caution">
    <text evidence="2">The sequence shown here is derived from an EMBL/GenBank/DDBJ whole genome shotgun (WGS) entry which is preliminary data.</text>
</comment>
<feature type="transmembrane region" description="Helical" evidence="1">
    <location>
        <begin position="55"/>
        <end position="76"/>
    </location>
</feature>
<sequence length="145" mass="14798">MSPSPSSAWRTAIAVPVLAVGAVVCAADSLRLSNKHQHDMSSACRYLDVSGAQFVTAYAGTGMAVLAVLLYARYLTNSRHLSGGRQADAPSRVTPSHLLATVSTALAAGVLLVGGVAVWAAHDQQAEATANAGRPLCEGAARSAL</sequence>
<proteinExistence type="predicted"/>
<keyword evidence="3" id="KW-1185">Reference proteome</keyword>
<accession>A0ABS3XKD5</accession>
<evidence type="ECO:0008006" key="4">
    <source>
        <dbReference type="Google" id="ProtNLM"/>
    </source>
</evidence>
<keyword evidence="1" id="KW-0812">Transmembrane</keyword>
<protein>
    <recommendedName>
        <fullName evidence="4">DUF202 domain-containing protein</fullName>
    </recommendedName>
</protein>
<keyword evidence="1" id="KW-1133">Transmembrane helix</keyword>
<name>A0ABS3XKD5_9ACTN</name>
<keyword evidence="1" id="KW-0472">Membrane</keyword>
<dbReference type="Proteomes" id="UP001519064">
    <property type="component" value="Unassembled WGS sequence"/>
</dbReference>
<evidence type="ECO:0000313" key="2">
    <source>
        <dbReference type="EMBL" id="MBO8195867.1"/>
    </source>
</evidence>
<reference evidence="2 3" key="1">
    <citation type="submission" date="2020-11" db="EMBL/GenBank/DDBJ databases">
        <title>Streptomyces spirodelae sp. nov., isolated from duckweed.</title>
        <authorList>
            <person name="Saimee Y."/>
            <person name="Duangmal K."/>
        </authorList>
    </citation>
    <scope>NUCLEOTIDE SEQUENCE [LARGE SCALE GENOMIC DNA]</scope>
    <source>
        <strain evidence="2 3">S16-07</strain>
    </source>
</reference>
<organism evidence="2 3">
    <name type="scientific">Streptomyces oryzae</name>
    <dbReference type="NCBI Taxonomy" id="1434886"/>
    <lineage>
        <taxon>Bacteria</taxon>
        <taxon>Bacillati</taxon>
        <taxon>Actinomycetota</taxon>
        <taxon>Actinomycetes</taxon>
        <taxon>Kitasatosporales</taxon>
        <taxon>Streptomycetaceae</taxon>
        <taxon>Streptomyces</taxon>
    </lineage>
</organism>
<gene>
    <name evidence="2" type="ORF">ITI46_30085</name>
</gene>